<keyword evidence="8" id="KW-0411">Iron-sulfur</keyword>
<dbReference type="InterPro" id="IPR057431">
    <property type="entry name" value="LdpA_Fe-S-bd"/>
</dbReference>
<gene>
    <name evidence="10" type="ORF">J8273_1161</name>
</gene>
<dbReference type="GO" id="GO:0051539">
    <property type="term" value="F:4 iron, 4 sulfur cluster binding"/>
    <property type="evidence" value="ECO:0007669"/>
    <property type="project" value="UniProtKB-KW"/>
</dbReference>
<comment type="cofactor">
    <cofactor evidence="1">
        <name>[4Fe-4S] cluster</name>
        <dbReference type="ChEBI" id="CHEBI:49883"/>
    </cofactor>
</comment>
<dbReference type="EMBL" id="JAHDYR010000003">
    <property type="protein sequence ID" value="KAG9397246.1"/>
    <property type="molecule type" value="Genomic_DNA"/>
</dbReference>
<dbReference type="PROSITE" id="PS51379">
    <property type="entry name" value="4FE4S_FER_2"/>
    <property type="match status" value="2"/>
</dbReference>
<dbReference type="InterPro" id="IPR009016">
    <property type="entry name" value="Fe_hydrogenase"/>
</dbReference>
<evidence type="ECO:0000313" key="10">
    <source>
        <dbReference type="EMBL" id="KAG9397246.1"/>
    </source>
</evidence>
<dbReference type="GO" id="GO:0009055">
    <property type="term" value="F:electron transfer activity"/>
    <property type="evidence" value="ECO:0007669"/>
    <property type="project" value="InterPro"/>
</dbReference>
<evidence type="ECO:0000259" key="9">
    <source>
        <dbReference type="PROSITE" id="PS51379"/>
    </source>
</evidence>
<dbReference type="InterPro" id="IPR004108">
    <property type="entry name" value="Fe_hydrogenase_lsu_C"/>
</dbReference>
<dbReference type="AlphaFoldDB" id="A0A8J6AXG0"/>
<keyword evidence="4" id="KW-0004">4Fe-4S</keyword>
<dbReference type="PANTHER" id="PTHR42859:SF10">
    <property type="entry name" value="DIMETHYLSULFOXIDE REDUCTASE CHAIN B"/>
    <property type="match status" value="1"/>
</dbReference>
<name>A0A8J6AXG0_9EUKA</name>
<dbReference type="PROSITE" id="PS00198">
    <property type="entry name" value="4FE4S_FER_1"/>
    <property type="match status" value="2"/>
</dbReference>
<dbReference type="GO" id="GO:0046872">
    <property type="term" value="F:metal ion binding"/>
    <property type="evidence" value="ECO:0007669"/>
    <property type="project" value="UniProtKB-KW"/>
</dbReference>
<feature type="domain" description="4Fe-4S ferredoxin-type" evidence="9">
    <location>
        <begin position="197"/>
        <end position="226"/>
    </location>
</feature>
<evidence type="ECO:0000256" key="6">
    <source>
        <dbReference type="ARBA" id="ARBA00022982"/>
    </source>
</evidence>
<protein>
    <submittedName>
        <fullName evidence="10">Ferredoxin hydrogenase</fullName>
    </submittedName>
</protein>
<feature type="domain" description="4Fe-4S ferredoxin-type" evidence="9">
    <location>
        <begin position="151"/>
        <end position="180"/>
    </location>
</feature>
<dbReference type="Pfam" id="PF12838">
    <property type="entry name" value="Fer4_7"/>
    <property type="match status" value="1"/>
</dbReference>
<dbReference type="InterPro" id="IPR017896">
    <property type="entry name" value="4Fe4S_Fe-S-bd"/>
</dbReference>
<evidence type="ECO:0000256" key="7">
    <source>
        <dbReference type="ARBA" id="ARBA00023004"/>
    </source>
</evidence>
<keyword evidence="6" id="KW-0249">Electron transport</keyword>
<evidence type="ECO:0000256" key="1">
    <source>
        <dbReference type="ARBA" id="ARBA00001966"/>
    </source>
</evidence>
<dbReference type="InterPro" id="IPR017900">
    <property type="entry name" value="4Fe4S_Fe_S_CS"/>
</dbReference>
<evidence type="ECO:0000256" key="8">
    <source>
        <dbReference type="ARBA" id="ARBA00023014"/>
    </source>
</evidence>
<dbReference type="SUPFAM" id="SSF53920">
    <property type="entry name" value="Fe-only hydrogenase"/>
    <property type="match status" value="1"/>
</dbReference>
<dbReference type="InterPro" id="IPR000813">
    <property type="entry name" value="7Fe_ferredoxin"/>
</dbReference>
<dbReference type="PANTHER" id="PTHR42859">
    <property type="entry name" value="OXIDOREDUCTASE"/>
    <property type="match status" value="1"/>
</dbReference>
<reference evidence="10" key="1">
    <citation type="submission" date="2021-05" db="EMBL/GenBank/DDBJ databases">
        <title>A free-living protist that lacks canonical eukaryotic 1 DNA replication and segregation systems.</title>
        <authorList>
            <person name="Salas-Leiva D.E."/>
            <person name="Tromer E.C."/>
            <person name="Curtis B.A."/>
            <person name="Jerlstrom-Hultqvist J."/>
            <person name="Kolisko M."/>
            <person name="Yi Z."/>
            <person name="Salas-Leiva J.S."/>
            <person name="Gallot-Lavallee L."/>
            <person name="Kops G.J.P.L."/>
            <person name="Archibald J.M."/>
            <person name="Simpson A.G.B."/>
            <person name="Roger A.J."/>
        </authorList>
    </citation>
    <scope>NUCLEOTIDE SEQUENCE</scope>
    <source>
        <strain evidence="10">BICM</strain>
    </source>
</reference>
<keyword evidence="11" id="KW-1185">Reference proteome</keyword>
<dbReference type="Pfam" id="PF02906">
    <property type="entry name" value="Fe_hyd_lg_C"/>
    <property type="match status" value="1"/>
</dbReference>
<dbReference type="Pfam" id="PF25160">
    <property type="entry name" value="LdpA_Fe-S-bd"/>
    <property type="match status" value="1"/>
</dbReference>
<evidence type="ECO:0000313" key="11">
    <source>
        <dbReference type="Proteomes" id="UP000717585"/>
    </source>
</evidence>
<organism evidence="10 11">
    <name type="scientific">Carpediemonas membranifera</name>
    <dbReference type="NCBI Taxonomy" id="201153"/>
    <lineage>
        <taxon>Eukaryota</taxon>
        <taxon>Metamonada</taxon>
        <taxon>Carpediemonas-like organisms</taxon>
        <taxon>Carpediemonas</taxon>
    </lineage>
</organism>
<dbReference type="Gene3D" id="3.30.70.20">
    <property type="match status" value="2"/>
</dbReference>
<dbReference type="Gene3D" id="3.40.950.10">
    <property type="entry name" value="Fe-only Hydrogenase (Larger Subunit), Chain L, domain 3"/>
    <property type="match status" value="1"/>
</dbReference>
<comment type="similarity">
    <text evidence="2">Belongs to the NARF family.</text>
</comment>
<comment type="caution">
    <text evidence="10">The sequence shown here is derived from an EMBL/GenBank/DDBJ whole genome shotgun (WGS) entry which is preliminary data.</text>
</comment>
<keyword evidence="3" id="KW-0813">Transport</keyword>
<dbReference type="PRINTS" id="PR00354">
    <property type="entry name" value="7FE8SFRDOXIN"/>
</dbReference>
<keyword evidence="5" id="KW-0479">Metal-binding</keyword>
<evidence type="ECO:0000256" key="4">
    <source>
        <dbReference type="ARBA" id="ARBA00022485"/>
    </source>
</evidence>
<evidence type="ECO:0000256" key="5">
    <source>
        <dbReference type="ARBA" id="ARBA00022723"/>
    </source>
</evidence>
<evidence type="ECO:0000256" key="2">
    <source>
        <dbReference type="ARBA" id="ARBA00006596"/>
    </source>
</evidence>
<dbReference type="SUPFAM" id="SSF46548">
    <property type="entry name" value="alpha-helical ferredoxin"/>
    <property type="match status" value="1"/>
</dbReference>
<dbReference type="CDD" id="cd10549">
    <property type="entry name" value="MtMvhB_like"/>
    <property type="match status" value="1"/>
</dbReference>
<keyword evidence="7" id="KW-0408">Iron</keyword>
<dbReference type="Proteomes" id="UP000717585">
    <property type="component" value="Unassembled WGS sequence"/>
</dbReference>
<proteinExistence type="inferred from homology"/>
<dbReference type="InterPro" id="IPR050294">
    <property type="entry name" value="RnfB_subfamily"/>
</dbReference>
<evidence type="ECO:0000256" key="3">
    <source>
        <dbReference type="ARBA" id="ARBA00022448"/>
    </source>
</evidence>
<dbReference type="OrthoDB" id="24758at2759"/>
<sequence>MPVATHHNSGAFAIRKEIIHRVVDCFVNHRESFAENVSHISFQMRPVIRNKESNHNRCCIYKDREIIRYRTMGVLGFLPDEGEDERGLYEYAQNALQRTEPSHDTIAVIDLACDSCIQKSYLVTETCRLCVARNCQNACRKNAISIDRKKHKAVIDPDSCVNCGKCMDACPYGAIIHVSIPCEEACPVDAIHKNEFGQRVINVDKCIDCGKCSAACPFGAVDQISHIVDIMLAVERHKAGEGPPVVAMLAPSIIGGEQDWIEIVSKLKAFGFADVVTVLDGAGETARREAAEIMERKHEGKPTTSSCCPAYVNLVDKHIPSLKPYVSTTPSPMVLQHEIMKARDNEKRIYSFWGPCVAKRREALKVGIDFTATFMELEGLLAVIPDQDVSNMVIPAYPKTIKFAYATGVTSSVADVLGDDAASLTTTHIDGLTRKTVLKLKTFHKKAMKGDVEDFLEVMSCEGGCIGGPCTNATREKASVRIKKVKVSDDVSL</sequence>
<accession>A0A8J6AXG0</accession>